<dbReference type="SUPFAM" id="SSF100950">
    <property type="entry name" value="NagB/RpiA/CoA transferase-like"/>
    <property type="match status" value="1"/>
</dbReference>
<dbReference type="InterPro" id="IPR012792">
    <property type="entry name" value="3-oxoacid_CoA-transf_A"/>
</dbReference>
<dbReference type="RefSeq" id="WP_152718435.1">
    <property type="nucleotide sequence ID" value="NZ_VOSJ01000633.1"/>
</dbReference>
<reference evidence="3 4" key="1">
    <citation type="journal article" date="2019" name="Syst. Appl. Microbiol.">
        <title>Microvirga tunisiensis sp. nov., a root nodule symbiotic bacterium isolated from Lupinus micranthus and L. luteus grown in Northern Tunisia.</title>
        <authorList>
            <person name="Msaddak A."/>
            <person name="Rejili M."/>
            <person name="Duran D."/>
            <person name="Mars M."/>
            <person name="Palacios J.M."/>
            <person name="Ruiz-Argueso T."/>
            <person name="Rey L."/>
            <person name="Imperial J."/>
        </authorList>
    </citation>
    <scope>NUCLEOTIDE SEQUENCE [LARGE SCALE GENOMIC DNA]</scope>
    <source>
        <strain evidence="3 4">Lmie10</strain>
    </source>
</reference>
<dbReference type="PANTHER" id="PTHR13707">
    <property type="entry name" value="KETOACID-COENZYME A TRANSFERASE"/>
    <property type="match status" value="1"/>
</dbReference>
<proteinExistence type="inferred from homology"/>
<dbReference type="PANTHER" id="PTHR13707:SF60">
    <property type="entry name" value="ACETATE COA-TRANSFERASE SUBUNIT ALPHA"/>
    <property type="match status" value="1"/>
</dbReference>
<gene>
    <name evidence="3" type="ORF">FS320_41730</name>
</gene>
<protein>
    <submittedName>
        <fullName evidence="3">3-oxoacid CoA-transferase subunit A</fullName>
    </submittedName>
</protein>
<dbReference type="Pfam" id="PF01144">
    <property type="entry name" value="CoA_trans"/>
    <property type="match status" value="1"/>
</dbReference>
<dbReference type="Gene3D" id="3.40.1080.10">
    <property type="entry name" value="Glutaconate Coenzyme A-transferase"/>
    <property type="match status" value="1"/>
</dbReference>
<name>A0A5N7N8K3_9HYPH</name>
<evidence type="ECO:0000313" key="3">
    <source>
        <dbReference type="EMBL" id="MPR31236.1"/>
    </source>
</evidence>
<keyword evidence="2 3" id="KW-0808">Transferase</keyword>
<dbReference type="InterPro" id="IPR037171">
    <property type="entry name" value="NagB/RpiA_transferase-like"/>
</dbReference>
<evidence type="ECO:0000256" key="1">
    <source>
        <dbReference type="ARBA" id="ARBA00005612"/>
    </source>
</evidence>
<dbReference type="AlphaFoldDB" id="A0A5N7N8K3"/>
<dbReference type="Proteomes" id="UP000403266">
    <property type="component" value="Unassembled WGS sequence"/>
</dbReference>
<comment type="caution">
    <text evidence="3">The sequence shown here is derived from an EMBL/GenBank/DDBJ whole genome shotgun (WGS) entry which is preliminary data.</text>
</comment>
<evidence type="ECO:0000256" key="2">
    <source>
        <dbReference type="ARBA" id="ARBA00022679"/>
    </source>
</evidence>
<dbReference type="OrthoDB" id="9777193at2"/>
<dbReference type="NCBIfam" id="TIGR02429">
    <property type="entry name" value="pcaI_scoA_fam"/>
    <property type="match status" value="1"/>
</dbReference>
<dbReference type="InterPro" id="IPR004163">
    <property type="entry name" value="CoA_transf_BS"/>
</dbReference>
<dbReference type="EMBL" id="VOSK01000593">
    <property type="protein sequence ID" value="MPR31236.1"/>
    <property type="molecule type" value="Genomic_DNA"/>
</dbReference>
<dbReference type="PROSITE" id="PS01273">
    <property type="entry name" value="COA_TRANSF_1"/>
    <property type="match status" value="1"/>
</dbReference>
<dbReference type="InterPro" id="IPR004165">
    <property type="entry name" value="CoA_trans_fam_I"/>
</dbReference>
<sequence length="220" mass="23334">MGKTIRLAEAVARIPDGARIMIGGFMGVGTPPRLIEETVRQGKKDLTIIANDTARPGVGIGKLIDAGLVRKVVTSHIGTNPETQRRMLAGEIEVELVPQGTLAERIRAGGYGLGGVLTPTGIGTDVAEGKRTVEVDGQHFLLELPLKADFAYLHAKQADYLGNLAYALTARNFNPLMAMAAGIVMAEAQNIVPVGVIPPDAVMTPAVLVDHLILKERHHG</sequence>
<dbReference type="GO" id="GO:0008410">
    <property type="term" value="F:CoA-transferase activity"/>
    <property type="evidence" value="ECO:0007669"/>
    <property type="project" value="InterPro"/>
</dbReference>
<evidence type="ECO:0000313" key="4">
    <source>
        <dbReference type="Proteomes" id="UP000403266"/>
    </source>
</evidence>
<dbReference type="SMART" id="SM00882">
    <property type="entry name" value="CoA_trans"/>
    <property type="match status" value="1"/>
</dbReference>
<organism evidence="3 4">
    <name type="scientific">Microvirga tunisiensis</name>
    <dbReference type="NCBI Taxonomy" id="2108360"/>
    <lineage>
        <taxon>Bacteria</taxon>
        <taxon>Pseudomonadati</taxon>
        <taxon>Pseudomonadota</taxon>
        <taxon>Alphaproteobacteria</taxon>
        <taxon>Hyphomicrobiales</taxon>
        <taxon>Methylobacteriaceae</taxon>
        <taxon>Microvirga</taxon>
    </lineage>
</organism>
<comment type="similarity">
    <text evidence="1">Belongs to the 3-oxoacid CoA-transferase subunit A family.</text>
</comment>
<accession>A0A5N7N8K3</accession>
<keyword evidence="4" id="KW-1185">Reference proteome</keyword>